<organism evidence="1 2">
    <name type="scientific">Tunturiibacter gelidiferens</name>
    <dbReference type="NCBI Taxonomy" id="3069689"/>
    <lineage>
        <taxon>Bacteria</taxon>
        <taxon>Pseudomonadati</taxon>
        <taxon>Acidobacteriota</taxon>
        <taxon>Terriglobia</taxon>
        <taxon>Terriglobales</taxon>
        <taxon>Acidobacteriaceae</taxon>
        <taxon>Tunturiibacter</taxon>
    </lineage>
</organism>
<accession>A0A9X0QKF7</accession>
<dbReference type="EMBL" id="JACHEB010000018">
    <property type="protein sequence ID" value="MBB5331814.1"/>
    <property type="molecule type" value="Genomic_DNA"/>
</dbReference>
<dbReference type="Proteomes" id="UP000535182">
    <property type="component" value="Unassembled WGS sequence"/>
</dbReference>
<reference evidence="1 2" key="1">
    <citation type="submission" date="2020-08" db="EMBL/GenBank/DDBJ databases">
        <title>Genomic Encyclopedia of Type Strains, Phase IV (KMG-V): Genome sequencing to study the core and pangenomes of soil and plant-associated prokaryotes.</title>
        <authorList>
            <person name="Whitman W."/>
        </authorList>
    </citation>
    <scope>NUCLEOTIDE SEQUENCE [LARGE SCALE GENOMIC DNA]</scope>
    <source>
        <strain evidence="1 2">X5P2</strain>
    </source>
</reference>
<sequence length="84" mass="9261">MAAPLLLYSHRHNANGSYDSICLVCFATIATTQTNPELAVYDEKHVCNQFLLSERRLFKPPHSDWPAPSNNFTAALNGGTKIVA</sequence>
<gene>
    <name evidence="1" type="ORF">HDF14_005463</name>
</gene>
<protein>
    <submittedName>
        <fullName evidence="1">Uncharacterized protein</fullName>
    </submittedName>
</protein>
<proteinExistence type="predicted"/>
<dbReference type="RefSeq" id="WP_183981591.1">
    <property type="nucleotide sequence ID" value="NZ_JACHEB010000018.1"/>
</dbReference>
<evidence type="ECO:0000313" key="1">
    <source>
        <dbReference type="EMBL" id="MBB5331814.1"/>
    </source>
</evidence>
<name>A0A9X0QKF7_9BACT</name>
<dbReference type="AlphaFoldDB" id="A0A9X0QKF7"/>
<comment type="caution">
    <text evidence="1">The sequence shown here is derived from an EMBL/GenBank/DDBJ whole genome shotgun (WGS) entry which is preliminary data.</text>
</comment>
<keyword evidence="2" id="KW-1185">Reference proteome</keyword>
<evidence type="ECO:0000313" key="2">
    <source>
        <dbReference type="Proteomes" id="UP000535182"/>
    </source>
</evidence>